<accession>A0A2T5YD98</accession>
<keyword evidence="2" id="KW-1185">Reference proteome</keyword>
<organism evidence="1 2">
    <name type="scientific">Pontibacter mucosus</name>
    <dbReference type="NCBI Taxonomy" id="1649266"/>
    <lineage>
        <taxon>Bacteria</taxon>
        <taxon>Pseudomonadati</taxon>
        <taxon>Bacteroidota</taxon>
        <taxon>Cytophagia</taxon>
        <taxon>Cytophagales</taxon>
        <taxon>Hymenobacteraceae</taxon>
        <taxon>Pontibacter</taxon>
    </lineage>
</organism>
<dbReference type="EMBL" id="QBKI01000011">
    <property type="protein sequence ID" value="PTX14463.1"/>
    <property type="molecule type" value="Genomic_DNA"/>
</dbReference>
<dbReference type="RefSeq" id="WP_146173603.1">
    <property type="nucleotide sequence ID" value="NZ_QBKI01000011.1"/>
</dbReference>
<evidence type="ECO:0000313" key="1">
    <source>
        <dbReference type="EMBL" id="PTX14463.1"/>
    </source>
</evidence>
<evidence type="ECO:0000313" key="2">
    <source>
        <dbReference type="Proteomes" id="UP000244225"/>
    </source>
</evidence>
<dbReference type="AlphaFoldDB" id="A0A2T5YD98"/>
<reference evidence="1 2" key="1">
    <citation type="submission" date="2018-04" db="EMBL/GenBank/DDBJ databases">
        <title>Genomic Encyclopedia of Archaeal and Bacterial Type Strains, Phase II (KMG-II): from individual species to whole genera.</title>
        <authorList>
            <person name="Goeker M."/>
        </authorList>
    </citation>
    <scope>NUCLEOTIDE SEQUENCE [LARGE SCALE GENOMIC DNA]</scope>
    <source>
        <strain evidence="1 2">DSM 100162</strain>
    </source>
</reference>
<dbReference type="OrthoDB" id="9765926at2"/>
<dbReference type="Proteomes" id="UP000244225">
    <property type="component" value="Unassembled WGS sequence"/>
</dbReference>
<sequence length="156" mass="16987">MARTLLARRCAGAAGAVQREYFWDTGTRQQVHTDLPQGAACTPFALPKGTLVDSWFEGSTKVEVKTVWDGTGRMPSELVELVRTENDPGGGVTPCGLKIDDVRQEYRNGKYILTILASGYSGAVEFSINGFTDVQDSNVFEVAEPGSYTAYARAKR</sequence>
<gene>
    <name evidence="1" type="ORF">C8N40_111128</name>
</gene>
<protein>
    <submittedName>
        <fullName evidence="1">Uncharacterized protein</fullName>
    </submittedName>
</protein>
<comment type="caution">
    <text evidence="1">The sequence shown here is derived from an EMBL/GenBank/DDBJ whole genome shotgun (WGS) entry which is preliminary data.</text>
</comment>
<name>A0A2T5YD98_9BACT</name>
<proteinExistence type="predicted"/>